<dbReference type="Pfam" id="PF00672">
    <property type="entry name" value="HAMP"/>
    <property type="match status" value="1"/>
</dbReference>
<dbReference type="GO" id="GO:0006935">
    <property type="term" value="P:chemotaxis"/>
    <property type="evidence" value="ECO:0007669"/>
    <property type="project" value="UniProtKB-KW"/>
</dbReference>
<evidence type="ECO:0000259" key="6">
    <source>
        <dbReference type="PROSITE" id="PS50885"/>
    </source>
</evidence>
<dbReference type="InterPro" id="IPR004089">
    <property type="entry name" value="MCPsignal_dom"/>
</dbReference>
<keyword evidence="4" id="KW-0812">Transmembrane</keyword>
<name>A0A2S4JVM8_9SPIO</name>
<dbReference type="SMART" id="SM00283">
    <property type="entry name" value="MA"/>
    <property type="match status" value="1"/>
</dbReference>
<evidence type="ECO:0000256" key="4">
    <source>
        <dbReference type="SAM" id="Phobius"/>
    </source>
</evidence>
<dbReference type="Pfam" id="PF00015">
    <property type="entry name" value="MCPsignal"/>
    <property type="match status" value="1"/>
</dbReference>
<feature type="transmembrane region" description="Helical" evidence="4">
    <location>
        <begin position="157"/>
        <end position="179"/>
    </location>
</feature>
<dbReference type="InterPro" id="IPR051310">
    <property type="entry name" value="MCP_chemotaxis"/>
</dbReference>
<feature type="domain" description="Methyl-accepting transducer" evidence="5">
    <location>
        <begin position="280"/>
        <end position="502"/>
    </location>
</feature>
<dbReference type="GO" id="GO:0004888">
    <property type="term" value="F:transmembrane signaling receptor activity"/>
    <property type="evidence" value="ECO:0007669"/>
    <property type="project" value="InterPro"/>
</dbReference>
<accession>A0A2S4JVM8</accession>
<evidence type="ECO:0000256" key="1">
    <source>
        <dbReference type="ARBA" id="ARBA00022500"/>
    </source>
</evidence>
<keyword evidence="3" id="KW-0807">Transducer</keyword>
<protein>
    <recommendedName>
        <fullName evidence="9">Chemotaxis protein</fullName>
    </recommendedName>
</protein>
<evidence type="ECO:0000313" key="7">
    <source>
        <dbReference type="EMBL" id="POR03571.1"/>
    </source>
</evidence>
<organism evidence="7 8">
    <name type="scientific">Alkalispirochaeta sphaeroplastigenens</name>
    <dbReference type="NCBI Taxonomy" id="1187066"/>
    <lineage>
        <taxon>Bacteria</taxon>
        <taxon>Pseudomonadati</taxon>
        <taxon>Spirochaetota</taxon>
        <taxon>Spirochaetia</taxon>
        <taxon>Spirochaetales</taxon>
        <taxon>Spirochaetaceae</taxon>
        <taxon>Alkalispirochaeta</taxon>
    </lineage>
</organism>
<dbReference type="Gene3D" id="6.10.340.10">
    <property type="match status" value="1"/>
</dbReference>
<dbReference type="GO" id="GO:0007165">
    <property type="term" value="P:signal transduction"/>
    <property type="evidence" value="ECO:0007669"/>
    <property type="project" value="UniProtKB-KW"/>
</dbReference>
<dbReference type="InterPro" id="IPR004090">
    <property type="entry name" value="Chemotax_Me-accpt_rcpt"/>
</dbReference>
<evidence type="ECO:0000259" key="5">
    <source>
        <dbReference type="PROSITE" id="PS50111"/>
    </source>
</evidence>
<keyword evidence="4" id="KW-0472">Membrane</keyword>
<comment type="caution">
    <text evidence="7">The sequence shown here is derived from an EMBL/GenBank/DDBJ whole genome shotgun (WGS) entry which is preliminary data.</text>
</comment>
<dbReference type="SMART" id="SM00304">
    <property type="entry name" value="HAMP"/>
    <property type="match status" value="2"/>
</dbReference>
<dbReference type="InterPro" id="IPR003660">
    <property type="entry name" value="HAMP_dom"/>
</dbReference>
<dbReference type="AlphaFoldDB" id="A0A2S4JVM8"/>
<comment type="similarity">
    <text evidence="2">Belongs to the methyl-accepting chemotaxis (MCP) protein family.</text>
</comment>
<proteinExistence type="inferred from homology"/>
<dbReference type="PROSITE" id="PS50885">
    <property type="entry name" value="HAMP"/>
    <property type="match status" value="1"/>
</dbReference>
<dbReference type="Proteomes" id="UP000237350">
    <property type="component" value="Unassembled WGS sequence"/>
</dbReference>
<dbReference type="Gene3D" id="1.10.287.950">
    <property type="entry name" value="Methyl-accepting chemotaxis protein"/>
    <property type="match status" value="1"/>
</dbReference>
<dbReference type="PRINTS" id="PR00260">
    <property type="entry name" value="CHEMTRNSDUCR"/>
</dbReference>
<dbReference type="CDD" id="cd06225">
    <property type="entry name" value="HAMP"/>
    <property type="match status" value="1"/>
</dbReference>
<dbReference type="PANTHER" id="PTHR43531:SF11">
    <property type="entry name" value="METHYL-ACCEPTING CHEMOTAXIS PROTEIN 3"/>
    <property type="match status" value="1"/>
</dbReference>
<evidence type="ECO:0000256" key="3">
    <source>
        <dbReference type="PROSITE-ProRule" id="PRU00284"/>
    </source>
</evidence>
<evidence type="ECO:0000256" key="2">
    <source>
        <dbReference type="ARBA" id="ARBA00029447"/>
    </source>
</evidence>
<sequence length="567" mass="62735">MALAAWYEFRQKTDRLQIESNLIDYSSTQWVPSQEHLAERIQQLAENQALLANEEIYEELRDLETLWDFIVPGIEGVDRFLRAPENQAFLRDMHPYNLSQIRILFGQEAMLDQYEDTVNELARLVGRIESAAAPLEDLLADMPGFLNEEVAQQSQQLILNSILMMLFGMVLVVGLVLGFTSRLVRRLQIIEDSMNQVSQHDLTASVNINVKDETGLLAKHINSVVDQLQAIIRDIKDTSSAATQLCQNLGSSTAESAAAITQISGNIQSIEKQFANLDEVISNVQHSVEEIDRKLANQAKGMERQSTNIVESSSAIEEMTASINSVSRLAEDRNRGIQSLVQAAETGNEKVESTFSIIREITADIQNLMDIIDIINGIAGQTNLLSMNAAIESAHAGEAGRGFAVVAEEIRKLAESTGENARIIENSLTSITERIQEADKTSVQNLENFRDITQEVQNTKEAFQEISRAMTEMATGTSEILAGTDAVKQVAGEMIDELKSLQQDSGSITSSMKDVQSLSRQVLRGIQEIETGSTEITTAMQRLNKLGEQTGENIESLNDKVVVFKTN</sequence>
<dbReference type="PANTHER" id="PTHR43531">
    <property type="entry name" value="PROTEIN ICFG"/>
    <property type="match status" value="1"/>
</dbReference>
<keyword evidence="8" id="KW-1185">Reference proteome</keyword>
<dbReference type="EMBL" id="LPWH01000053">
    <property type="protein sequence ID" value="POR03571.1"/>
    <property type="molecule type" value="Genomic_DNA"/>
</dbReference>
<evidence type="ECO:0000313" key="8">
    <source>
        <dbReference type="Proteomes" id="UP000237350"/>
    </source>
</evidence>
<reference evidence="8" key="1">
    <citation type="submission" date="2015-12" db="EMBL/GenBank/DDBJ databases">
        <authorList>
            <person name="Lodha T.D."/>
            <person name="Chintalapati S."/>
            <person name="Chintalapati V.R."/>
            <person name="Sravanthi T."/>
        </authorList>
    </citation>
    <scope>NUCLEOTIDE SEQUENCE [LARGE SCALE GENOMIC DNA]</scope>
    <source>
        <strain evidence="8">JC133</strain>
    </source>
</reference>
<dbReference type="SUPFAM" id="SSF58104">
    <property type="entry name" value="Methyl-accepting chemotaxis protein (MCP) signaling domain"/>
    <property type="match status" value="2"/>
</dbReference>
<keyword evidence="1" id="KW-0145">Chemotaxis</keyword>
<keyword evidence="4" id="KW-1133">Transmembrane helix</keyword>
<dbReference type="GO" id="GO:0005886">
    <property type="term" value="C:plasma membrane"/>
    <property type="evidence" value="ECO:0007669"/>
    <property type="project" value="TreeGrafter"/>
</dbReference>
<dbReference type="PROSITE" id="PS50111">
    <property type="entry name" value="CHEMOTAXIS_TRANSDUC_2"/>
    <property type="match status" value="1"/>
</dbReference>
<evidence type="ECO:0008006" key="9">
    <source>
        <dbReference type="Google" id="ProtNLM"/>
    </source>
</evidence>
<feature type="domain" description="HAMP" evidence="6">
    <location>
        <begin position="181"/>
        <end position="233"/>
    </location>
</feature>
<gene>
    <name evidence="7" type="ORF">AU468_05265</name>
</gene>